<dbReference type="Proteomes" id="UP000554235">
    <property type="component" value="Unassembled WGS sequence"/>
</dbReference>
<comment type="caution">
    <text evidence="2">The sequence shown here is derived from an EMBL/GenBank/DDBJ whole genome shotgun (WGS) entry which is preliminary data.</text>
</comment>
<reference evidence="2 3" key="1">
    <citation type="submission" date="2020-01" db="EMBL/GenBank/DDBJ databases">
        <title>Identification and distribution of gene clusters putatively required for synthesis of sphingolipid metabolism inhibitors in phylogenetically diverse species of the filamentous fungus Fusarium.</title>
        <authorList>
            <person name="Kim H.-S."/>
            <person name="Busman M."/>
            <person name="Brown D.W."/>
            <person name="Divon H."/>
            <person name="Uhlig S."/>
            <person name="Proctor R.H."/>
        </authorList>
    </citation>
    <scope>NUCLEOTIDE SEQUENCE [LARGE SCALE GENOMIC DNA]</scope>
    <source>
        <strain evidence="2 3">NRRL 20459</strain>
    </source>
</reference>
<keyword evidence="3" id="KW-1185">Reference proteome</keyword>
<protein>
    <submittedName>
        <fullName evidence="2">Uncharacterized protein</fullName>
    </submittedName>
</protein>
<proteinExistence type="predicted"/>
<feature type="region of interest" description="Disordered" evidence="1">
    <location>
        <begin position="1"/>
        <end position="117"/>
    </location>
</feature>
<evidence type="ECO:0000313" key="3">
    <source>
        <dbReference type="Proteomes" id="UP000554235"/>
    </source>
</evidence>
<sequence length="117" mass="12499">MALRSLPYPGCVTQDSPGFMRDGQEESPNMNGGTRDARIFTASTATAARGKASISISSNTTTTTVASMPLSHPARTPKPHHTPKRPPAAEASNPTRHFPDSSSYAVRQPPYHTPLRG</sequence>
<organism evidence="2 3">
    <name type="scientific">Fusarium albosuccineum</name>
    <dbReference type="NCBI Taxonomy" id="1237068"/>
    <lineage>
        <taxon>Eukaryota</taxon>
        <taxon>Fungi</taxon>
        <taxon>Dikarya</taxon>
        <taxon>Ascomycota</taxon>
        <taxon>Pezizomycotina</taxon>
        <taxon>Sordariomycetes</taxon>
        <taxon>Hypocreomycetidae</taxon>
        <taxon>Hypocreales</taxon>
        <taxon>Nectriaceae</taxon>
        <taxon>Fusarium</taxon>
        <taxon>Fusarium decemcellulare species complex</taxon>
    </lineage>
</organism>
<feature type="compositionally biased region" description="Polar residues" evidence="1">
    <location>
        <begin position="92"/>
        <end position="105"/>
    </location>
</feature>
<name>A0A8H4LFA2_9HYPO</name>
<feature type="compositionally biased region" description="Low complexity" evidence="1">
    <location>
        <begin position="52"/>
        <end position="67"/>
    </location>
</feature>
<accession>A0A8H4LFA2</accession>
<evidence type="ECO:0000256" key="1">
    <source>
        <dbReference type="SAM" id="MobiDB-lite"/>
    </source>
</evidence>
<dbReference type="AlphaFoldDB" id="A0A8H4LFA2"/>
<dbReference type="EMBL" id="JAADYS010000872">
    <property type="protein sequence ID" value="KAF4466449.1"/>
    <property type="molecule type" value="Genomic_DNA"/>
</dbReference>
<feature type="compositionally biased region" description="Basic residues" evidence="1">
    <location>
        <begin position="75"/>
        <end position="84"/>
    </location>
</feature>
<gene>
    <name evidence="2" type="ORF">FALBO_6690</name>
</gene>
<evidence type="ECO:0000313" key="2">
    <source>
        <dbReference type="EMBL" id="KAF4466449.1"/>
    </source>
</evidence>